<name>A0A7G9Z4M4_9EURY</name>
<dbReference type="InterPro" id="IPR027417">
    <property type="entry name" value="P-loop_NTPase"/>
</dbReference>
<feature type="domain" description="4Fe-4S ferredoxin-type" evidence="1">
    <location>
        <begin position="98"/>
        <end position="127"/>
    </location>
</feature>
<dbReference type="Gene3D" id="3.40.50.300">
    <property type="entry name" value="P-loop containing nucleotide triphosphate hydrolases"/>
    <property type="match status" value="1"/>
</dbReference>
<dbReference type="PROSITE" id="PS51379">
    <property type="entry name" value="4FE4S_FER_2"/>
    <property type="match status" value="2"/>
</dbReference>
<feature type="domain" description="4Fe-4S ferredoxin-type" evidence="1">
    <location>
        <begin position="68"/>
        <end position="97"/>
    </location>
</feature>
<dbReference type="SUPFAM" id="SSF54862">
    <property type="entry name" value="4Fe-4S ferredoxins"/>
    <property type="match status" value="1"/>
</dbReference>
<dbReference type="InterPro" id="IPR002586">
    <property type="entry name" value="CobQ/CobB/MinD/ParA_Nub-bd_dom"/>
</dbReference>
<evidence type="ECO:0000313" key="2">
    <source>
        <dbReference type="EMBL" id="QNO55208.1"/>
    </source>
</evidence>
<dbReference type="CDD" id="cd03110">
    <property type="entry name" value="SIMIBI_bact_arch"/>
    <property type="match status" value="1"/>
</dbReference>
<dbReference type="GO" id="GO:0016491">
    <property type="term" value="F:oxidoreductase activity"/>
    <property type="evidence" value="ECO:0007669"/>
    <property type="project" value="UniProtKB-ARBA"/>
</dbReference>
<dbReference type="PROSITE" id="PS00198">
    <property type="entry name" value="4FE4S_FER_1"/>
    <property type="match status" value="1"/>
</dbReference>
<dbReference type="PANTHER" id="PTHR43063">
    <property type="entry name" value="4FE-4S CLUSTER CONTAINING PARA FAMILY ATPASE PROTEIN"/>
    <property type="match status" value="1"/>
</dbReference>
<dbReference type="PANTHER" id="PTHR43063:SF1">
    <property type="entry name" value="4FE-4S CLUSTER CONTAINING PARA FAMILY ATPASE PROTEIN"/>
    <property type="match status" value="1"/>
</dbReference>
<proteinExistence type="predicted"/>
<dbReference type="EMBL" id="MT631606">
    <property type="protein sequence ID" value="QNO55208.1"/>
    <property type="molecule type" value="Genomic_DNA"/>
</dbReference>
<protein>
    <submittedName>
        <fullName evidence="2">Iron-sulfur cluster carrier protein</fullName>
    </submittedName>
</protein>
<accession>A0A7G9Z4M4</accession>
<dbReference type="Gene3D" id="3.30.70.20">
    <property type="match status" value="1"/>
</dbReference>
<organism evidence="2">
    <name type="scientific">Candidatus Methanophaga sp. ANME-1 ERB7</name>
    <dbReference type="NCBI Taxonomy" id="2759913"/>
    <lineage>
        <taxon>Archaea</taxon>
        <taxon>Methanobacteriati</taxon>
        <taxon>Methanobacteriota</taxon>
        <taxon>Stenosarchaea group</taxon>
        <taxon>Methanomicrobia</taxon>
        <taxon>Candidatus Methanophagales</taxon>
        <taxon>Candidatus Methanophagaceae</taxon>
        <taxon>Candidatus Methanophaga</taxon>
    </lineage>
</organism>
<evidence type="ECO:0000259" key="1">
    <source>
        <dbReference type="PROSITE" id="PS51379"/>
    </source>
</evidence>
<reference evidence="2" key="1">
    <citation type="submission" date="2020-06" db="EMBL/GenBank/DDBJ databases">
        <title>Unique genomic features of the anaerobic methanotrophic archaea.</title>
        <authorList>
            <person name="Chadwick G.L."/>
            <person name="Skennerton C.T."/>
            <person name="Laso-Perez R."/>
            <person name="Leu A.O."/>
            <person name="Speth D.R."/>
            <person name="Yu H."/>
            <person name="Morgan-Lang C."/>
            <person name="Hatzenpichler R."/>
            <person name="Goudeau D."/>
            <person name="Malmstrom R."/>
            <person name="Brazelton W.J."/>
            <person name="Woyke T."/>
            <person name="Hallam S.J."/>
            <person name="Tyson G.W."/>
            <person name="Wegener G."/>
            <person name="Boetius A."/>
            <person name="Orphan V."/>
        </authorList>
    </citation>
    <scope>NUCLEOTIDE SEQUENCE</scope>
</reference>
<dbReference type="Pfam" id="PF01656">
    <property type="entry name" value="CbiA"/>
    <property type="match status" value="1"/>
</dbReference>
<dbReference type="Pfam" id="PF00037">
    <property type="entry name" value="Fer4"/>
    <property type="match status" value="2"/>
</dbReference>
<dbReference type="InterPro" id="IPR017900">
    <property type="entry name" value="4Fe4S_Fe_S_CS"/>
</dbReference>
<dbReference type="InterPro" id="IPR017896">
    <property type="entry name" value="4Fe4S_Fe-S-bd"/>
</dbReference>
<gene>
    <name evidence="2" type="ORF">MHJDHPNH_00010</name>
</gene>
<dbReference type="SUPFAM" id="SSF52540">
    <property type="entry name" value="P-loop containing nucleoside triphosphate hydrolases"/>
    <property type="match status" value="1"/>
</dbReference>
<sequence>MERAMQQNGEQMIIAVASGKGGTGKTTVAVNLALSLSNVQLMDCDVEEPNAHLFLNPVIEEIKPACTLVPKVNYDLCDYCGKCAAACEYNALVVVPQKEVMVFPELCHGCGLCSLVCPQDAISEEPREIGVIKTGKSGDGNIDLVYGVLNIGEVMATPLIDQVKADLDPEKTVIIDVSPGTACPVIAAVQGSDYCILVTEPTPFGLYDLMLAVEVLRVIKIPFGMVINRAGIGDRKVYEYCEKEGIPILLEIPHDTRIARYYSEGVPFVKAMPEWKEQFAGIIDSIYRTIKKENLC</sequence>
<dbReference type="AlphaFoldDB" id="A0A7G9Z4M4"/>